<gene>
    <name evidence="10" type="ORF">KFE25_013299</name>
</gene>
<dbReference type="Proteomes" id="UP000751190">
    <property type="component" value="Unassembled WGS sequence"/>
</dbReference>
<feature type="signal peptide" evidence="8">
    <location>
        <begin position="1"/>
        <end position="22"/>
    </location>
</feature>
<organism evidence="10 11">
    <name type="scientific">Diacronema lutheri</name>
    <name type="common">Unicellular marine alga</name>
    <name type="synonym">Monochrysis lutheri</name>
    <dbReference type="NCBI Taxonomy" id="2081491"/>
    <lineage>
        <taxon>Eukaryota</taxon>
        <taxon>Haptista</taxon>
        <taxon>Haptophyta</taxon>
        <taxon>Pavlovophyceae</taxon>
        <taxon>Pavlovales</taxon>
        <taxon>Pavlovaceae</taxon>
        <taxon>Diacronema</taxon>
    </lineage>
</organism>
<dbReference type="Pfam" id="PF13844">
    <property type="entry name" value="Glyco_transf_41"/>
    <property type="match status" value="2"/>
</dbReference>
<evidence type="ECO:0000313" key="11">
    <source>
        <dbReference type="Proteomes" id="UP000751190"/>
    </source>
</evidence>
<name>A0A8J6CEK9_DIALT</name>
<dbReference type="EMBL" id="JAGTXO010000004">
    <property type="protein sequence ID" value="KAG8468216.1"/>
    <property type="molecule type" value="Genomic_DNA"/>
</dbReference>
<evidence type="ECO:0000256" key="1">
    <source>
        <dbReference type="ARBA" id="ARBA00004922"/>
    </source>
</evidence>
<keyword evidence="6" id="KW-0677">Repeat</keyword>
<evidence type="ECO:0000256" key="7">
    <source>
        <dbReference type="ARBA" id="ARBA00022803"/>
    </source>
</evidence>
<keyword evidence="5" id="KW-0808">Transferase</keyword>
<evidence type="ECO:0000256" key="3">
    <source>
        <dbReference type="ARBA" id="ARBA00011970"/>
    </source>
</evidence>
<comment type="caution">
    <text evidence="10">The sequence shown here is derived from an EMBL/GenBank/DDBJ whole genome shotgun (WGS) entry which is preliminary data.</text>
</comment>
<dbReference type="InterPro" id="IPR019734">
    <property type="entry name" value="TPR_rpt"/>
</dbReference>
<evidence type="ECO:0000256" key="2">
    <source>
        <dbReference type="ARBA" id="ARBA00005386"/>
    </source>
</evidence>
<proteinExistence type="inferred from homology"/>
<evidence type="ECO:0000256" key="4">
    <source>
        <dbReference type="ARBA" id="ARBA00022676"/>
    </source>
</evidence>
<dbReference type="Gene3D" id="1.25.40.10">
    <property type="entry name" value="Tetratricopeptide repeat domain"/>
    <property type="match status" value="2"/>
</dbReference>
<sequence>MAGACTSLVLVGLLGLLEPTVDELLDAVRRRPRDPAARFYLGNALVAAQRLDEAHVAFRAAAALAGDVPDAAVAWLNLGNLEGEAFGNHSAALRAYGRCLQLQPRHAQCELNRGNTFTRLERLGEARDAYARAVAATGGEWGEAAEALATADRRLMHWRDFAQSLDSARARLAAELRARRPGERLSAQPFGATFDAGAHSPADARVIAAAAAEAIAHGVRAEPLGRMPAAAALRVAIVHSSPWRSQIAPHLEALLYAHRTLARAGQRAQVELSVWSSAARWPPPQGNESLAPRAAQVWAELHEDGRLVQLPVGAAAASRFAPLCRGPSRPHALVLMSALGDADADRALFARRCAPVQALWLDWPGTSGARWLDSMLLDAAAVLAPSPALAQSAFAERLVLLPHSLYVNGHALRPVLPAAIAVLPAAIAVLPAAIAAVASAREPPPLTRAAAAATAAGLPHRWAARGLAIVASRNLAQKADPAVMDDWAGVLSRSPHAALWLFAAPLEAERAQLREAAVRGLPLARLHTSGRVPRQAHGELLASACLWLDTFAYGAHSTGTDVIHAALPAVALAGVKLASRLFPSMLCGAAGACELVARSHREYADLATELLRNRRRENR</sequence>
<feature type="chain" id="PRO_5035236578" description="protein O-GlcNAc transferase" evidence="8">
    <location>
        <begin position="23"/>
        <end position="619"/>
    </location>
</feature>
<evidence type="ECO:0000259" key="9">
    <source>
        <dbReference type="Pfam" id="PF13844"/>
    </source>
</evidence>
<comment type="similarity">
    <text evidence="2">Belongs to the glycosyltransferase 41 family. O-GlcNAc transferase subfamily.</text>
</comment>
<dbReference type="SMART" id="SM00028">
    <property type="entry name" value="TPR"/>
    <property type="match status" value="3"/>
</dbReference>
<dbReference type="Gene3D" id="3.40.50.11380">
    <property type="match status" value="1"/>
</dbReference>
<dbReference type="PANTHER" id="PTHR44998:SF1">
    <property type="entry name" value="UDP-N-ACETYLGLUCOSAMINE--PEPTIDE N-ACETYLGLUCOSAMINYLTRANSFERASE 110 KDA SUBUNIT"/>
    <property type="match status" value="1"/>
</dbReference>
<dbReference type="EC" id="2.4.1.255" evidence="3"/>
<dbReference type="InterPro" id="IPR011990">
    <property type="entry name" value="TPR-like_helical_dom_sf"/>
</dbReference>
<evidence type="ECO:0000256" key="6">
    <source>
        <dbReference type="ARBA" id="ARBA00022737"/>
    </source>
</evidence>
<dbReference type="Gene3D" id="3.40.50.2000">
    <property type="entry name" value="Glycogen Phosphorylase B"/>
    <property type="match status" value="1"/>
</dbReference>
<protein>
    <recommendedName>
        <fullName evidence="3">protein O-GlcNAc transferase</fullName>
        <ecNumber evidence="3">2.4.1.255</ecNumber>
    </recommendedName>
</protein>
<keyword evidence="8" id="KW-0732">Signal</keyword>
<accession>A0A8J6CEK9</accession>
<dbReference type="GO" id="GO:0097363">
    <property type="term" value="F:protein O-acetylglucosaminyltransferase activity"/>
    <property type="evidence" value="ECO:0007669"/>
    <property type="project" value="UniProtKB-EC"/>
</dbReference>
<dbReference type="SUPFAM" id="SSF48452">
    <property type="entry name" value="TPR-like"/>
    <property type="match status" value="1"/>
</dbReference>
<keyword evidence="7" id="KW-0802">TPR repeat</keyword>
<comment type="pathway">
    <text evidence="1">Protein modification; protein glycosylation.</text>
</comment>
<keyword evidence="11" id="KW-1185">Reference proteome</keyword>
<keyword evidence="4" id="KW-0328">Glycosyltransferase</keyword>
<reference evidence="10" key="1">
    <citation type="submission" date="2021-05" db="EMBL/GenBank/DDBJ databases">
        <title>The genome of the haptophyte Pavlova lutheri (Diacronema luteri, Pavlovales) - a model for lipid biosynthesis in eukaryotic algae.</title>
        <authorList>
            <person name="Hulatt C.J."/>
            <person name="Posewitz M.C."/>
        </authorList>
    </citation>
    <scope>NUCLEOTIDE SEQUENCE</scope>
    <source>
        <strain evidence="10">NIVA-4/92</strain>
    </source>
</reference>
<dbReference type="AlphaFoldDB" id="A0A8J6CEK9"/>
<evidence type="ECO:0000256" key="8">
    <source>
        <dbReference type="SAM" id="SignalP"/>
    </source>
</evidence>
<feature type="domain" description="O-GlcNAc transferase C-terminal" evidence="9">
    <location>
        <begin position="474"/>
        <end position="613"/>
    </location>
</feature>
<dbReference type="PANTHER" id="PTHR44998">
    <property type="match status" value="1"/>
</dbReference>
<evidence type="ECO:0000313" key="10">
    <source>
        <dbReference type="EMBL" id="KAG8468216.1"/>
    </source>
</evidence>
<evidence type="ECO:0000256" key="5">
    <source>
        <dbReference type="ARBA" id="ARBA00022679"/>
    </source>
</evidence>
<feature type="domain" description="O-GlcNAc transferase C-terminal" evidence="9">
    <location>
        <begin position="343"/>
        <end position="411"/>
    </location>
</feature>
<dbReference type="InterPro" id="IPR029489">
    <property type="entry name" value="OGT/SEC/SPY_C"/>
</dbReference>